<dbReference type="PROSITE" id="PS00018">
    <property type="entry name" value="EF_HAND_1"/>
    <property type="match status" value="1"/>
</dbReference>
<dbReference type="EMBL" id="CACVKT020007119">
    <property type="protein sequence ID" value="CAC5405703.1"/>
    <property type="molecule type" value="Genomic_DNA"/>
</dbReference>
<evidence type="ECO:0000256" key="3">
    <source>
        <dbReference type="ARBA" id="ARBA00022837"/>
    </source>
</evidence>
<accession>A0A6J8DAI3</accession>
<keyword evidence="3" id="KW-0106">Calcium</keyword>
<dbReference type="AlphaFoldDB" id="A0A6J8DAI3"/>
<proteinExistence type="predicted"/>
<evidence type="ECO:0000256" key="2">
    <source>
        <dbReference type="ARBA" id="ARBA00022737"/>
    </source>
</evidence>
<evidence type="ECO:0000313" key="5">
    <source>
        <dbReference type="EMBL" id="CAC5405703.1"/>
    </source>
</evidence>
<protein>
    <submittedName>
        <fullName evidence="5">MCFD2</fullName>
    </submittedName>
</protein>
<dbReference type="InterPro" id="IPR052110">
    <property type="entry name" value="MCFD2-like"/>
</dbReference>
<dbReference type="PANTHER" id="PTHR23104:SF1">
    <property type="entry name" value="EF-HAND DOMAIN-CONTAINING PROTEIN"/>
    <property type="match status" value="1"/>
</dbReference>
<organism evidence="5 6">
    <name type="scientific">Mytilus coruscus</name>
    <name type="common">Sea mussel</name>
    <dbReference type="NCBI Taxonomy" id="42192"/>
    <lineage>
        <taxon>Eukaryota</taxon>
        <taxon>Metazoa</taxon>
        <taxon>Spiralia</taxon>
        <taxon>Lophotrochozoa</taxon>
        <taxon>Mollusca</taxon>
        <taxon>Bivalvia</taxon>
        <taxon>Autobranchia</taxon>
        <taxon>Pteriomorphia</taxon>
        <taxon>Mytilida</taxon>
        <taxon>Mytiloidea</taxon>
        <taxon>Mytilidae</taxon>
        <taxon>Mytilinae</taxon>
        <taxon>Mytilus</taxon>
    </lineage>
</organism>
<reference evidence="5 6" key="1">
    <citation type="submission" date="2020-06" db="EMBL/GenBank/DDBJ databases">
        <authorList>
            <person name="Li R."/>
            <person name="Bekaert M."/>
        </authorList>
    </citation>
    <scope>NUCLEOTIDE SEQUENCE [LARGE SCALE GENOMIC DNA]</scope>
    <source>
        <strain evidence="6">wild</strain>
    </source>
</reference>
<evidence type="ECO:0000256" key="1">
    <source>
        <dbReference type="ARBA" id="ARBA00022729"/>
    </source>
</evidence>
<evidence type="ECO:0000313" key="6">
    <source>
        <dbReference type="Proteomes" id="UP000507470"/>
    </source>
</evidence>
<dbReference type="Pfam" id="PF13499">
    <property type="entry name" value="EF-hand_7"/>
    <property type="match status" value="1"/>
</dbReference>
<dbReference type="InterPro" id="IPR011992">
    <property type="entry name" value="EF-hand-dom_pair"/>
</dbReference>
<dbReference type="Gene3D" id="1.10.238.10">
    <property type="entry name" value="EF-hand"/>
    <property type="match status" value="1"/>
</dbReference>
<sequence length="160" mass="18665">MGFHDTSLTQDEAHIKEHLKDEIDVTKKMTPQELEFHYFRLHDTNNDTKLDGLEIMSALSHIQHMFEIQPHEKQGKTEAEIQKLQAERKAGSLQYFADVIDNVLKDDDFNHDGYISYPEYMSARKPGKFTKKQRRLPIALNFHAACVNIETDSRVEKCIF</sequence>
<dbReference type="InterPro" id="IPR018247">
    <property type="entry name" value="EF_Hand_1_Ca_BS"/>
</dbReference>
<keyword evidence="6" id="KW-1185">Reference proteome</keyword>
<keyword evidence="1" id="KW-0732">Signal</keyword>
<dbReference type="SUPFAM" id="SSF47473">
    <property type="entry name" value="EF-hand"/>
    <property type="match status" value="1"/>
</dbReference>
<gene>
    <name evidence="5" type="ORF">MCOR_39366</name>
</gene>
<dbReference type="PANTHER" id="PTHR23104">
    <property type="entry name" value="MULTIPLE COAGULATION FACTOR DEFICIENCY PROTEIN 2 NEURAL STEM CELL DERIVED NEURONAL SURVIVAL PROTEIN"/>
    <property type="match status" value="1"/>
</dbReference>
<feature type="domain" description="EF-hand" evidence="4">
    <location>
        <begin position="37"/>
        <end position="122"/>
    </location>
</feature>
<evidence type="ECO:0000259" key="4">
    <source>
        <dbReference type="Pfam" id="PF13499"/>
    </source>
</evidence>
<dbReference type="OrthoDB" id="289247at2759"/>
<name>A0A6J8DAI3_MYTCO</name>
<dbReference type="GO" id="GO:0005509">
    <property type="term" value="F:calcium ion binding"/>
    <property type="evidence" value="ECO:0007669"/>
    <property type="project" value="InterPro"/>
</dbReference>
<keyword evidence="2" id="KW-0677">Repeat</keyword>
<dbReference type="Proteomes" id="UP000507470">
    <property type="component" value="Unassembled WGS sequence"/>
</dbReference>
<dbReference type="InterPro" id="IPR002048">
    <property type="entry name" value="EF_hand_dom"/>
</dbReference>